<organism evidence="3 4">
    <name type="scientific">Streblomastix strix</name>
    <dbReference type="NCBI Taxonomy" id="222440"/>
    <lineage>
        <taxon>Eukaryota</taxon>
        <taxon>Metamonada</taxon>
        <taxon>Preaxostyla</taxon>
        <taxon>Oxymonadida</taxon>
        <taxon>Streblomastigidae</taxon>
        <taxon>Streblomastix</taxon>
    </lineage>
</organism>
<evidence type="ECO:0000256" key="1">
    <source>
        <dbReference type="SAM" id="MobiDB-lite"/>
    </source>
</evidence>
<dbReference type="EMBL" id="SNRW01005893">
    <property type="protein sequence ID" value="KAA6384151.1"/>
    <property type="molecule type" value="Genomic_DNA"/>
</dbReference>
<keyword evidence="2" id="KW-1133">Transmembrane helix</keyword>
<evidence type="ECO:0008006" key="5">
    <source>
        <dbReference type="Google" id="ProtNLM"/>
    </source>
</evidence>
<feature type="transmembrane region" description="Helical" evidence="2">
    <location>
        <begin position="98"/>
        <end position="121"/>
    </location>
</feature>
<gene>
    <name evidence="3" type="ORF">EZS28_020322</name>
</gene>
<protein>
    <recommendedName>
        <fullName evidence="5">Transmembrane protein</fullName>
    </recommendedName>
</protein>
<feature type="transmembrane region" description="Helical" evidence="2">
    <location>
        <begin position="164"/>
        <end position="191"/>
    </location>
</feature>
<feature type="region of interest" description="Disordered" evidence="1">
    <location>
        <begin position="434"/>
        <end position="469"/>
    </location>
</feature>
<proteinExistence type="predicted"/>
<dbReference type="AlphaFoldDB" id="A0A5J4VNK1"/>
<accession>A0A5J4VNK1</accession>
<evidence type="ECO:0000313" key="3">
    <source>
        <dbReference type="EMBL" id="KAA6384151.1"/>
    </source>
</evidence>
<feature type="transmembrane region" description="Helical" evidence="2">
    <location>
        <begin position="6"/>
        <end position="30"/>
    </location>
</feature>
<name>A0A5J4VNK1_9EUKA</name>
<dbReference type="Proteomes" id="UP000324800">
    <property type="component" value="Unassembled WGS sequence"/>
</dbReference>
<keyword evidence="2" id="KW-0472">Membrane</keyword>
<feature type="transmembrane region" description="Helical" evidence="2">
    <location>
        <begin position="198"/>
        <end position="221"/>
    </location>
</feature>
<feature type="transmembrane region" description="Helical" evidence="2">
    <location>
        <begin position="133"/>
        <end position="152"/>
    </location>
</feature>
<feature type="transmembrane region" description="Helical" evidence="2">
    <location>
        <begin position="37"/>
        <end position="57"/>
    </location>
</feature>
<feature type="transmembrane region" description="Helical" evidence="2">
    <location>
        <begin position="397"/>
        <end position="415"/>
    </location>
</feature>
<evidence type="ECO:0000313" key="4">
    <source>
        <dbReference type="Proteomes" id="UP000324800"/>
    </source>
</evidence>
<keyword evidence="2" id="KW-0812">Transmembrane</keyword>
<comment type="caution">
    <text evidence="3">The sequence shown here is derived from an EMBL/GenBank/DDBJ whole genome shotgun (WGS) entry which is preliminary data.</text>
</comment>
<evidence type="ECO:0000256" key="2">
    <source>
        <dbReference type="SAM" id="Phobius"/>
    </source>
</evidence>
<reference evidence="3 4" key="1">
    <citation type="submission" date="2019-03" db="EMBL/GenBank/DDBJ databases">
        <title>Single cell metagenomics reveals metabolic interactions within the superorganism composed of flagellate Streblomastix strix and complex community of Bacteroidetes bacteria on its surface.</title>
        <authorList>
            <person name="Treitli S.C."/>
            <person name="Kolisko M."/>
            <person name="Husnik F."/>
            <person name="Keeling P."/>
            <person name="Hampl V."/>
        </authorList>
    </citation>
    <scope>NUCLEOTIDE SEQUENCE [LARGE SCALE GENOMIC DNA]</scope>
    <source>
        <strain evidence="3">ST1C</strain>
    </source>
</reference>
<sequence>MVLCGIAMVFQGLFGTVFSSFCCCCMNINAHCLRMSFLSSFTTTFELFLFGGAYLFFEKGWISKAIVTGNKSHIFKMTLEKGGDINSLITRHFSFLRIAAVLCIIGFVIVALCCIFSIILLKPEYYMKQIPFIEDQIICICGSEFIFLGAFFKVLDIYSESPGSFLTSIIIIGVVIDWAFIAITVLIFCCVKWKHILLLVRIFLVVIVALICFIYAIIFLANMKKYSENSKIDIRAHCTAGLSEDPTQQYENKYNNEIYGYLNEGLLRKEDLKSIDSKLKTSSLSEFIKDHLSSDSGATKHIHSSSFIELQKIQMNENNNNDQSIFSLEKQQIADDIQIKNVDSGADKCTTFIPKIESVYGCNLENITVSGREQVCSDILGATVEKMSNFADVVNKIMVFAFFMIVVYVIIALFFTRISEYLLKIWHDAKEQTKKSTELEEAQESKENQSNKEKEKEMKEKSIENENKW</sequence>